<evidence type="ECO:0000313" key="3">
    <source>
        <dbReference type="Proteomes" id="UP000683000"/>
    </source>
</evidence>
<sequence length="339" mass="35295">MSAHPILTPKPIHPQPQQPFPAQDVMSECADMDRFATLFAPATPPATPTLTATEQPPPIARPRKSTHSSSDSADFGAFVSVPPSQDPLSSNPGHARPTTSAHNHSLVYFDQFTAHAKTAAERSRREVLDELLEHQDDPMYFLDTHLPSSLGPPPPLATSAGPISIPMSIPTDDALAEALATDMPNPKLVRAQRSGSLKVAPGHSRSRLPLPPHLSGTASPPSISSATESSTSLATSSPTLSSSTSTLASASGSTSTLAHPAHATFSRISSSLVSLLPPTRPRASSPSIPTIAPSSAPSTIARGHTPTFTHGSPFASTPYIPPTGAPGFAGDRAWDRGIL</sequence>
<keyword evidence="3" id="KW-1185">Reference proteome</keyword>
<organism evidence="2 3">
    <name type="scientific">Boletus reticuloceps</name>
    <dbReference type="NCBI Taxonomy" id="495285"/>
    <lineage>
        <taxon>Eukaryota</taxon>
        <taxon>Fungi</taxon>
        <taxon>Dikarya</taxon>
        <taxon>Basidiomycota</taxon>
        <taxon>Agaricomycotina</taxon>
        <taxon>Agaricomycetes</taxon>
        <taxon>Agaricomycetidae</taxon>
        <taxon>Boletales</taxon>
        <taxon>Boletineae</taxon>
        <taxon>Boletaceae</taxon>
        <taxon>Boletoideae</taxon>
        <taxon>Boletus</taxon>
    </lineage>
</organism>
<dbReference type="OrthoDB" id="26679at2759"/>
<reference evidence="2" key="1">
    <citation type="submission" date="2021-03" db="EMBL/GenBank/DDBJ databases">
        <title>Evolutionary innovations through gain and loss of genes in the ectomycorrhizal Boletales.</title>
        <authorList>
            <person name="Wu G."/>
            <person name="Miyauchi S."/>
            <person name="Morin E."/>
            <person name="Yang Z.-L."/>
            <person name="Xu J."/>
            <person name="Martin F.M."/>
        </authorList>
    </citation>
    <scope>NUCLEOTIDE SEQUENCE</scope>
    <source>
        <strain evidence="2">BR01</strain>
    </source>
</reference>
<dbReference type="Proteomes" id="UP000683000">
    <property type="component" value="Unassembled WGS sequence"/>
</dbReference>
<protein>
    <submittedName>
        <fullName evidence="2">Uncharacterized protein</fullName>
    </submittedName>
</protein>
<feature type="region of interest" description="Disordered" evidence="1">
    <location>
        <begin position="1"/>
        <end position="100"/>
    </location>
</feature>
<feature type="compositionally biased region" description="Low complexity" evidence="1">
    <location>
        <begin position="281"/>
        <end position="302"/>
    </location>
</feature>
<evidence type="ECO:0000256" key="1">
    <source>
        <dbReference type="SAM" id="MobiDB-lite"/>
    </source>
</evidence>
<comment type="caution">
    <text evidence="2">The sequence shown here is derived from an EMBL/GenBank/DDBJ whole genome shotgun (WGS) entry which is preliminary data.</text>
</comment>
<feature type="compositionally biased region" description="Polar residues" evidence="1">
    <location>
        <begin position="82"/>
        <end position="100"/>
    </location>
</feature>
<accession>A0A8I3AAH3</accession>
<dbReference type="AlphaFoldDB" id="A0A8I3AAH3"/>
<proteinExistence type="predicted"/>
<evidence type="ECO:0000313" key="2">
    <source>
        <dbReference type="EMBL" id="KAG6377971.1"/>
    </source>
</evidence>
<feature type="region of interest" description="Disordered" evidence="1">
    <location>
        <begin position="275"/>
        <end position="331"/>
    </location>
</feature>
<dbReference type="EMBL" id="JAGFBS010000008">
    <property type="protein sequence ID" value="KAG6377971.1"/>
    <property type="molecule type" value="Genomic_DNA"/>
</dbReference>
<name>A0A8I3AAH3_9AGAM</name>
<feature type="region of interest" description="Disordered" evidence="1">
    <location>
        <begin position="193"/>
        <end position="254"/>
    </location>
</feature>
<feature type="compositionally biased region" description="Low complexity" evidence="1">
    <location>
        <begin position="214"/>
        <end position="254"/>
    </location>
</feature>
<gene>
    <name evidence="2" type="ORF">JVT61DRAFT_14767</name>
</gene>